<evidence type="ECO:0000313" key="2">
    <source>
        <dbReference type="Proteomes" id="UP001159363"/>
    </source>
</evidence>
<comment type="caution">
    <text evidence="1">The sequence shown here is derived from an EMBL/GenBank/DDBJ whole genome shotgun (WGS) entry which is preliminary data.</text>
</comment>
<name>A0ABQ9H634_9NEOP</name>
<keyword evidence="2" id="KW-1185">Reference proteome</keyword>
<accession>A0ABQ9H634</accession>
<sequence length="200" mass="22328">MVMDKFESVNITTKQARDDADILIIETALEKSITNSTALVGEYIEMLVLLIARNPPDKQFYFLKPGKGKLETKIYSSASIGNYTYCQGHISFLHAITGCDTTSALSNKGKIKCTNLNTPVKFSSHHAQLQLYYVYNQVQTRVGNELNPEEWGWVINNNLLEPIMTLQPPAPDVLLNIMFCNLTRCCGKSCGYRKVGLSAP</sequence>
<organism evidence="1 2">
    <name type="scientific">Dryococelus australis</name>
    <dbReference type="NCBI Taxonomy" id="614101"/>
    <lineage>
        <taxon>Eukaryota</taxon>
        <taxon>Metazoa</taxon>
        <taxon>Ecdysozoa</taxon>
        <taxon>Arthropoda</taxon>
        <taxon>Hexapoda</taxon>
        <taxon>Insecta</taxon>
        <taxon>Pterygota</taxon>
        <taxon>Neoptera</taxon>
        <taxon>Polyneoptera</taxon>
        <taxon>Phasmatodea</taxon>
        <taxon>Verophasmatodea</taxon>
        <taxon>Anareolatae</taxon>
        <taxon>Phasmatidae</taxon>
        <taxon>Eurycanthinae</taxon>
        <taxon>Dryococelus</taxon>
    </lineage>
</organism>
<dbReference type="EMBL" id="JARBHB010000007">
    <property type="protein sequence ID" value="KAJ8879752.1"/>
    <property type="molecule type" value="Genomic_DNA"/>
</dbReference>
<reference evidence="1 2" key="1">
    <citation type="submission" date="2023-02" db="EMBL/GenBank/DDBJ databases">
        <title>LHISI_Scaffold_Assembly.</title>
        <authorList>
            <person name="Stuart O.P."/>
            <person name="Cleave R."/>
            <person name="Magrath M.J.L."/>
            <person name="Mikheyev A.S."/>
        </authorList>
    </citation>
    <scope>NUCLEOTIDE SEQUENCE [LARGE SCALE GENOMIC DNA]</scope>
    <source>
        <strain evidence="1">Daus_M_001</strain>
        <tissue evidence="1">Leg muscle</tissue>
    </source>
</reference>
<evidence type="ECO:0000313" key="1">
    <source>
        <dbReference type="EMBL" id="KAJ8879752.1"/>
    </source>
</evidence>
<protein>
    <submittedName>
        <fullName evidence="1">Uncharacterized protein</fullName>
    </submittedName>
</protein>
<dbReference type="Proteomes" id="UP001159363">
    <property type="component" value="Chromosome 6"/>
</dbReference>
<proteinExistence type="predicted"/>
<gene>
    <name evidence="1" type="ORF">PR048_020360</name>
</gene>